<feature type="coiled-coil region" evidence="1">
    <location>
        <begin position="396"/>
        <end position="508"/>
    </location>
</feature>
<accession>A0A2V3IN21</accession>
<evidence type="ECO:0000256" key="1">
    <source>
        <dbReference type="SAM" id="Coils"/>
    </source>
</evidence>
<feature type="compositionally biased region" description="Basic and acidic residues" evidence="2">
    <location>
        <begin position="69"/>
        <end position="98"/>
    </location>
</feature>
<dbReference type="OrthoDB" id="74178at2759"/>
<dbReference type="InterPro" id="IPR052602">
    <property type="entry name" value="Growth_transcription_reg"/>
</dbReference>
<dbReference type="GO" id="GO:0005794">
    <property type="term" value="C:Golgi apparatus"/>
    <property type="evidence" value="ECO:0007669"/>
    <property type="project" value="TreeGrafter"/>
</dbReference>
<dbReference type="PANTHER" id="PTHR46515:SF1">
    <property type="entry name" value="TATA ELEMENT MODULATORY FACTOR"/>
    <property type="match status" value="1"/>
</dbReference>
<dbReference type="AlphaFoldDB" id="A0A2V3IN21"/>
<keyword evidence="1" id="KW-0175">Coiled coil</keyword>
<organism evidence="4 5">
    <name type="scientific">Gracilariopsis chorda</name>
    <dbReference type="NCBI Taxonomy" id="448386"/>
    <lineage>
        <taxon>Eukaryota</taxon>
        <taxon>Rhodophyta</taxon>
        <taxon>Florideophyceae</taxon>
        <taxon>Rhodymeniophycidae</taxon>
        <taxon>Gracilariales</taxon>
        <taxon>Gracilariaceae</taxon>
        <taxon>Gracilariopsis</taxon>
    </lineage>
</organism>
<feature type="coiled-coil region" evidence="1">
    <location>
        <begin position="325"/>
        <end position="352"/>
    </location>
</feature>
<comment type="caution">
    <text evidence="4">The sequence shown here is derived from an EMBL/GenBank/DDBJ whole genome shotgun (WGS) entry which is preliminary data.</text>
</comment>
<dbReference type="Proteomes" id="UP000247409">
    <property type="component" value="Unassembled WGS sequence"/>
</dbReference>
<feature type="compositionally biased region" description="Polar residues" evidence="2">
    <location>
        <begin position="54"/>
        <end position="65"/>
    </location>
</feature>
<feature type="compositionally biased region" description="Low complexity" evidence="2">
    <location>
        <begin position="242"/>
        <end position="256"/>
    </location>
</feature>
<feature type="compositionally biased region" description="Acidic residues" evidence="2">
    <location>
        <begin position="39"/>
        <end position="48"/>
    </location>
</feature>
<gene>
    <name evidence="4" type="ORF">BWQ96_06774</name>
</gene>
<feature type="compositionally biased region" description="Polar residues" evidence="2">
    <location>
        <begin position="213"/>
        <end position="226"/>
    </location>
</feature>
<dbReference type="InterPro" id="IPR022091">
    <property type="entry name" value="TMF_TATA-bd"/>
</dbReference>
<evidence type="ECO:0000259" key="3">
    <source>
        <dbReference type="Pfam" id="PF12325"/>
    </source>
</evidence>
<feature type="coiled-coil region" evidence="1">
    <location>
        <begin position="638"/>
        <end position="665"/>
    </location>
</feature>
<dbReference type="STRING" id="448386.A0A2V3IN21"/>
<dbReference type="Pfam" id="PF12325">
    <property type="entry name" value="TMF_TATA_bd"/>
    <property type="match status" value="1"/>
</dbReference>
<protein>
    <submittedName>
        <fullName evidence="4">Golgin candidate 5</fullName>
    </submittedName>
</protein>
<dbReference type="GO" id="GO:0005783">
    <property type="term" value="C:endoplasmic reticulum"/>
    <property type="evidence" value="ECO:0007669"/>
    <property type="project" value="TreeGrafter"/>
</dbReference>
<feature type="region of interest" description="Disordered" evidence="2">
    <location>
        <begin position="1"/>
        <end position="104"/>
    </location>
</feature>
<dbReference type="PANTHER" id="PTHR46515">
    <property type="entry name" value="TATA ELEMENT MODULATORY FACTOR TMF1"/>
    <property type="match status" value="1"/>
</dbReference>
<keyword evidence="5" id="KW-1185">Reference proteome</keyword>
<evidence type="ECO:0000256" key="2">
    <source>
        <dbReference type="SAM" id="MobiDB-lite"/>
    </source>
</evidence>
<name>A0A2V3IN21_9FLOR</name>
<sequence>MDLTTLLKGASNTMKKLESDSATKPTQSAAGGWNSWGGGEDDAWEDVAEMLPTRIQTTSQKMSTEVDSEQGRIEVKRKLQTHDGENKSTESQEMRNDADDTSCDDESAIIKSLREKVAEALKRAAAAEGKLYVVSRERDNLRRAADDQASRGREVESKERKIQAILAEGEKLSIRVAEKEAAARALKRDLKEQNAVIEELRALVAANEAKLKNATNKQKQLETSENAAREALASQEERLTRAENAARSNSSNSAALDAARAELESLRKSQANALEDQARKLRAGHEAVLGAVKMSTQKAEDTMDKAMMELETHLSKVIEDAGRREDQLRYEAEESRKLAEELKARNEELVAAIPNATRPLVRQVEALQAAALNRSRTKSAVERSQAEQLRTAQAALNASQERERVVKEKLTDLQNRATALESQLKAAQSERKRACAELESLREVHAKSLLDHQREKDETVKLLRKLTKAKETAEHELSRDRVAHITALEAVSKREESLRDQVASLETQLQNTPRQRQSSSSLNVTSSLQVSGSLDNLSAGSFSFDEGGTTDILSDSYSSGVVYAMDKLKLTLRKRDGEVSALQARLKRKEVASEALAEDVVKLTSEVEQLKKDHGDAPVLKKELGDLKRRHSALLELLGEREERIAELDADLADVKQMYKEQITELLMKLENVSR</sequence>
<feature type="region of interest" description="Disordered" evidence="2">
    <location>
        <begin position="212"/>
        <end position="256"/>
    </location>
</feature>
<proteinExistence type="predicted"/>
<reference evidence="4 5" key="1">
    <citation type="journal article" date="2018" name="Mol. Biol. Evol.">
        <title>Analysis of the draft genome of the red seaweed Gracilariopsis chorda provides insights into genome size evolution in Rhodophyta.</title>
        <authorList>
            <person name="Lee J."/>
            <person name="Yang E.C."/>
            <person name="Graf L."/>
            <person name="Yang J.H."/>
            <person name="Qiu H."/>
            <person name="Zel Zion U."/>
            <person name="Chan C.X."/>
            <person name="Stephens T.G."/>
            <person name="Weber A.P.M."/>
            <person name="Boo G.H."/>
            <person name="Boo S.M."/>
            <person name="Kim K.M."/>
            <person name="Shin Y."/>
            <person name="Jung M."/>
            <person name="Lee S.J."/>
            <person name="Yim H.S."/>
            <person name="Lee J.H."/>
            <person name="Bhattacharya D."/>
            <person name="Yoon H.S."/>
        </authorList>
    </citation>
    <scope>NUCLEOTIDE SEQUENCE [LARGE SCALE GENOMIC DNA]</scope>
    <source>
        <strain evidence="4 5">SKKU-2015</strain>
        <tissue evidence="4">Whole body</tissue>
    </source>
</reference>
<feature type="domain" description="TATA element modulatory factor 1 TATA binding" evidence="3">
    <location>
        <begin position="561"/>
        <end position="666"/>
    </location>
</feature>
<dbReference type="EMBL" id="NBIV01000124">
    <property type="protein sequence ID" value="PXF43481.1"/>
    <property type="molecule type" value="Genomic_DNA"/>
</dbReference>
<evidence type="ECO:0000313" key="5">
    <source>
        <dbReference type="Proteomes" id="UP000247409"/>
    </source>
</evidence>
<evidence type="ECO:0000313" key="4">
    <source>
        <dbReference type="EMBL" id="PXF43481.1"/>
    </source>
</evidence>